<protein>
    <submittedName>
        <fullName evidence="1">Uncharacterized protein</fullName>
    </submittedName>
</protein>
<dbReference type="EMBL" id="LAZR01016711">
    <property type="protein sequence ID" value="KKM03322.1"/>
    <property type="molecule type" value="Genomic_DNA"/>
</dbReference>
<comment type="caution">
    <text evidence="1">The sequence shown here is derived from an EMBL/GenBank/DDBJ whole genome shotgun (WGS) entry which is preliminary data.</text>
</comment>
<accession>A0A0F9HJH2</accession>
<proteinExistence type="predicted"/>
<gene>
    <name evidence="1" type="ORF">LCGC14_1775600</name>
</gene>
<dbReference type="AlphaFoldDB" id="A0A0F9HJH2"/>
<reference evidence="1" key="1">
    <citation type="journal article" date="2015" name="Nature">
        <title>Complex archaea that bridge the gap between prokaryotes and eukaryotes.</title>
        <authorList>
            <person name="Spang A."/>
            <person name="Saw J.H."/>
            <person name="Jorgensen S.L."/>
            <person name="Zaremba-Niedzwiedzka K."/>
            <person name="Martijn J."/>
            <person name="Lind A.E."/>
            <person name="van Eijk R."/>
            <person name="Schleper C."/>
            <person name="Guy L."/>
            <person name="Ettema T.J."/>
        </authorList>
    </citation>
    <scope>NUCLEOTIDE SEQUENCE</scope>
</reference>
<name>A0A0F9HJH2_9ZZZZ</name>
<evidence type="ECO:0000313" key="1">
    <source>
        <dbReference type="EMBL" id="KKM03322.1"/>
    </source>
</evidence>
<sequence>MVTETSEAPAAINHLKVAARTHEDAVKSVRRAKQRNDDDMSIAVLEHTKDKLGRVLEGHLQSHPIWDSFLEPLKGVRGPQMAMVIAEIGSPWRFPGQPCSIRTKDIPNGHLSEPRYPIGSQCPREEWVDKDIEDGKTESELVRCVGVMEEPRPHTGVRSFMRYCNIAPDEKTKRVPRKKKNAKSRWNHRIKGSVIGPQGDDMGIAAQIIRHRVEPYRTIYDEAKARVREERPDEPDYKTETVAKYIALRALMGDLLIALKRCMPLEDALPGVYIPNPR</sequence>
<organism evidence="1">
    <name type="scientific">marine sediment metagenome</name>
    <dbReference type="NCBI Taxonomy" id="412755"/>
    <lineage>
        <taxon>unclassified sequences</taxon>
        <taxon>metagenomes</taxon>
        <taxon>ecological metagenomes</taxon>
    </lineage>
</organism>